<accession>A0A3Q0SJF1</accession>
<feature type="region of interest" description="Disordered" evidence="1">
    <location>
        <begin position="206"/>
        <end position="250"/>
    </location>
</feature>
<dbReference type="PANTHER" id="PTHR20859:SF53">
    <property type="entry name" value="INTERLEUKIN-22 RECEPTOR SUBUNIT ALPHA-1"/>
    <property type="match status" value="1"/>
</dbReference>
<evidence type="ECO:0000256" key="1">
    <source>
        <dbReference type="SAM" id="MobiDB-lite"/>
    </source>
</evidence>
<protein>
    <recommendedName>
        <fullName evidence="2">Fibronectin type-III domain-containing protein</fullName>
    </recommendedName>
</protein>
<dbReference type="Proteomes" id="UP000261340">
    <property type="component" value="Unplaced"/>
</dbReference>
<dbReference type="Pfam" id="PF01108">
    <property type="entry name" value="Tissue_fac"/>
    <property type="match status" value="1"/>
</dbReference>
<dbReference type="OMA" id="YSARFRI"/>
<feature type="compositionally biased region" description="Polar residues" evidence="1">
    <location>
        <begin position="206"/>
        <end position="215"/>
    </location>
</feature>
<keyword evidence="4" id="KW-1185">Reference proteome</keyword>
<feature type="compositionally biased region" description="Low complexity" evidence="1">
    <location>
        <begin position="240"/>
        <end position="250"/>
    </location>
</feature>
<reference evidence="3" key="1">
    <citation type="submission" date="2025-08" db="UniProtKB">
        <authorList>
            <consortium name="Ensembl"/>
        </authorList>
    </citation>
    <scope>IDENTIFICATION</scope>
</reference>
<evidence type="ECO:0000313" key="4">
    <source>
        <dbReference type="Proteomes" id="UP000261340"/>
    </source>
</evidence>
<dbReference type="GeneTree" id="ENSGT00940000175580"/>
<dbReference type="AlphaFoldDB" id="A0A3Q0SJF1"/>
<feature type="domain" description="Fibronectin type-III" evidence="2">
    <location>
        <begin position="9"/>
        <end position="100"/>
    </location>
</feature>
<dbReference type="GO" id="GO:0004896">
    <property type="term" value="F:cytokine receptor activity"/>
    <property type="evidence" value="ECO:0007669"/>
    <property type="project" value="TreeGrafter"/>
</dbReference>
<dbReference type="PANTHER" id="PTHR20859">
    <property type="entry name" value="INTERFERON/INTERLEUKIN RECEPTOR"/>
    <property type="match status" value="1"/>
</dbReference>
<dbReference type="InterPro" id="IPR003961">
    <property type="entry name" value="FN3_dom"/>
</dbReference>
<organism evidence="3 4">
    <name type="scientific">Amphilophus citrinellus</name>
    <name type="common">Midas cichlid</name>
    <name type="synonym">Cichlasoma citrinellum</name>
    <dbReference type="NCBI Taxonomy" id="61819"/>
    <lineage>
        <taxon>Eukaryota</taxon>
        <taxon>Metazoa</taxon>
        <taxon>Chordata</taxon>
        <taxon>Craniata</taxon>
        <taxon>Vertebrata</taxon>
        <taxon>Euteleostomi</taxon>
        <taxon>Actinopterygii</taxon>
        <taxon>Neopterygii</taxon>
        <taxon>Teleostei</taxon>
        <taxon>Neoteleostei</taxon>
        <taxon>Acanthomorphata</taxon>
        <taxon>Ovalentaria</taxon>
        <taxon>Cichlomorphae</taxon>
        <taxon>Cichliformes</taxon>
        <taxon>Cichlidae</taxon>
        <taxon>New World cichlids</taxon>
        <taxon>Cichlasomatinae</taxon>
        <taxon>Heroini</taxon>
        <taxon>Amphilophus</taxon>
    </lineage>
</organism>
<dbReference type="CDD" id="cd00063">
    <property type="entry name" value="FN3"/>
    <property type="match status" value="1"/>
</dbReference>
<evidence type="ECO:0000313" key="3">
    <source>
        <dbReference type="Ensembl" id="ENSACIP00000024974.1"/>
    </source>
</evidence>
<dbReference type="InterPro" id="IPR013783">
    <property type="entry name" value="Ig-like_fold"/>
</dbReference>
<dbReference type="STRING" id="61819.ENSACIP00000024974"/>
<dbReference type="PROSITE" id="PS50853">
    <property type="entry name" value="FN3"/>
    <property type="match status" value="1"/>
</dbReference>
<dbReference type="SUPFAM" id="SSF49265">
    <property type="entry name" value="Fibronectin type III"/>
    <property type="match status" value="2"/>
</dbReference>
<dbReference type="InterPro" id="IPR050650">
    <property type="entry name" value="Type-II_Cytokine-TF_Rcpt"/>
</dbReference>
<reference evidence="3" key="2">
    <citation type="submission" date="2025-09" db="UniProtKB">
        <authorList>
            <consortium name="Ensembl"/>
        </authorList>
    </citation>
    <scope>IDENTIFICATION</scope>
</reference>
<proteinExistence type="predicted"/>
<name>A0A3Q0SJF1_AMPCI</name>
<sequence length="370" mass="41484">GSATFPAHPPAPVNLRVDSLNFHHILRWDPGSGTPPGTEYGVFLRNDQESWDQLSNLTAETSMRVVLPFPDSKYYLFVQAFYNQTLSPRSKICTFSPYPKSQTSKLLDKHDFNAVFSVFDLQELLTQSKNVTLENLKRGEEYCVQVMLKINMNEHTQPSAWKCTFTAPVDQQGGELMMGCWLFGWCYILTPEPTIPDLIIVSSANGEHNNPATSPSADRDADSEDDDDDDDKHYVNRGAGLSSGESSHADSGSMLFAKVKVKALPAEFEEQGEAEGADGCWVKERDQKVWGQCRDEEGVKEDEVPPDTSSNVNLFSVTLASMAAHDEEEETIADSSIESRLEDFTEGRCTDTFTEEEEEEEEFSLYLRNR</sequence>
<feature type="region of interest" description="Disordered" evidence="1">
    <location>
        <begin position="350"/>
        <end position="370"/>
    </location>
</feature>
<evidence type="ECO:0000259" key="2">
    <source>
        <dbReference type="PROSITE" id="PS50853"/>
    </source>
</evidence>
<dbReference type="GO" id="GO:0005886">
    <property type="term" value="C:plasma membrane"/>
    <property type="evidence" value="ECO:0007669"/>
    <property type="project" value="TreeGrafter"/>
</dbReference>
<dbReference type="Gene3D" id="2.60.40.10">
    <property type="entry name" value="Immunoglobulins"/>
    <property type="match status" value="2"/>
</dbReference>
<dbReference type="Pfam" id="PF09294">
    <property type="entry name" value="Interfer-bind"/>
    <property type="match status" value="1"/>
</dbReference>
<dbReference type="InterPro" id="IPR015373">
    <property type="entry name" value="Interferon/interleukin_rcp_dom"/>
</dbReference>
<feature type="compositionally biased region" description="Acidic residues" evidence="1">
    <location>
        <begin position="221"/>
        <end position="230"/>
    </location>
</feature>
<dbReference type="InterPro" id="IPR036116">
    <property type="entry name" value="FN3_sf"/>
</dbReference>
<dbReference type="Ensembl" id="ENSACIT00000025626.1">
    <property type="protein sequence ID" value="ENSACIP00000024974.1"/>
    <property type="gene ID" value="ENSACIG00000019346.1"/>
</dbReference>
<feature type="compositionally biased region" description="Acidic residues" evidence="1">
    <location>
        <begin position="353"/>
        <end position="363"/>
    </location>
</feature>